<feature type="compositionally biased region" description="Gly residues" evidence="1">
    <location>
        <begin position="33"/>
        <end position="42"/>
    </location>
</feature>
<organism evidence="2 3">
    <name type="scientific">Alistipes shahii WAL 8301</name>
    <dbReference type="NCBI Taxonomy" id="717959"/>
    <lineage>
        <taxon>Bacteria</taxon>
        <taxon>Pseudomonadati</taxon>
        <taxon>Bacteroidota</taxon>
        <taxon>Bacteroidia</taxon>
        <taxon>Bacteroidales</taxon>
        <taxon>Rikenellaceae</taxon>
        <taxon>Alistipes</taxon>
    </lineage>
</organism>
<keyword evidence="3" id="KW-1185">Reference proteome</keyword>
<gene>
    <name evidence="2" type="ORF">AL1_17930</name>
</gene>
<accession>D4IMK5</accession>
<sequence length="94" mass="10012">MPEGLAEGTMRKLCNAAEAKTFRLPERRDETGLRGGPCGVPKGGNRDQGAANAVPEEPKDCRRKGILCGYMLATSGANIVCVPEAGLKSLKIRR</sequence>
<protein>
    <submittedName>
        <fullName evidence="2">Uncharacterized protein</fullName>
    </submittedName>
</protein>
<evidence type="ECO:0000256" key="1">
    <source>
        <dbReference type="SAM" id="MobiDB-lite"/>
    </source>
</evidence>
<feature type="region of interest" description="Disordered" evidence="1">
    <location>
        <begin position="28"/>
        <end position="56"/>
    </location>
</feature>
<name>D4IMK5_9BACT</name>
<dbReference type="AlphaFoldDB" id="D4IMK5"/>
<reference evidence="2 3" key="2">
    <citation type="submission" date="2010-03" db="EMBL/GenBank/DDBJ databases">
        <authorList>
            <person name="Pajon A."/>
        </authorList>
    </citation>
    <scope>NUCLEOTIDE SEQUENCE [LARGE SCALE GENOMIC DNA]</scope>
    <source>
        <strain evidence="2 3">WAL 8301</strain>
    </source>
</reference>
<dbReference type="EMBL" id="FP929032">
    <property type="protein sequence ID" value="CBK64167.1"/>
    <property type="molecule type" value="Genomic_DNA"/>
</dbReference>
<evidence type="ECO:0000313" key="2">
    <source>
        <dbReference type="EMBL" id="CBK64167.1"/>
    </source>
</evidence>
<dbReference type="HOGENOM" id="CLU_2379872_0_0_10"/>
<reference evidence="2 3" key="1">
    <citation type="submission" date="2010-03" db="EMBL/GenBank/DDBJ databases">
        <title>The genome sequence of Alistipes shahii WAL 8301.</title>
        <authorList>
            <consortium name="metaHIT consortium -- http://www.metahit.eu/"/>
            <person name="Pajon A."/>
            <person name="Turner K."/>
            <person name="Parkhill J."/>
        </authorList>
    </citation>
    <scope>NUCLEOTIDE SEQUENCE [LARGE SCALE GENOMIC DNA]</scope>
    <source>
        <strain evidence="2 3">WAL 8301</strain>
    </source>
</reference>
<dbReference type="Proteomes" id="UP000008794">
    <property type="component" value="Chromosome"/>
</dbReference>
<proteinExistence type="predicted"/>
<dbReference type="KEGG" id="ash:AL1_17930"/>
<evidence type="ECO:0000313" key="3">
    <source>
        <dbReference type="Proteomes" id="UP000008794"/>
    </source>
</evidence>